<name>A0ABW5GWX0_9PSEU</name>
<dbReference type="EMBL" id="JBHUKU010000031">
    <property type="protein sequence ID" value="MFD2465449.1"/>
    <property type="molecule type" value="Genomic_DNA"/>
</dbReference>
<dbReference type="PANTHER" id="PTHR23026:SF123">
    <property type="entry name" value="NAD(P)H NITROREDUCTASE RV3131-RELATED"/>
    <property type="match status" value="1"/>
</dbReference>
<accession>A0ABW5GWX0</accession>
<organism evidence="2 3">
    <name type="scientific">Amycolatopsis samaneae</name>
    <dbReference type="NCBI Taxonomy" id="664691"/>
    <lineage>
        <taxon>Bacteria</taxon>
        <taxon>Bacillati</taxon>
        <taxon>Actinomycetota</taxon>
        <taxon>Actinomycetes</taxon>
        <taxon>Pseudonocardiales</taxon>
        <taxon>Pseudonocardiaceae</taxon>
        <taxon>Amycolatopsis</taxon>
    </lineage>
</organism>
<gene>
    <name evidence="2" type="ORF">ACFSYJ_43000</name>
</gene>
<dbReference type="Pfam" id="PF00881">
    <property type="entry name" value="Nitroreductase"/>
    <property type="match status" value="1"/>
</dbReference>
<protein>
    <submittedName>
        <fullName evidence="2">Acg family FMN-binding oxidoreductase</fullName>
    </submittedName>
</protein>
<comment type="caution">
    <text evidence="2">The sequence shown here is derived from an EMBL/GenBank/DDBJ whole genome shotgun (WGS) entry which is preliminary data.</text>
</comment>
<feature type="domain" description="Nitroreductase" evidence="1">
    <location>
        <begin position="242"/>
        <end position="307"/>
    </location>
</feature>
<dbReference type="InterPro" id="IPR050627">
    <property type="entry name" value="Nitroreductase/BluB"/>
</dbReference>
<reference evidence="3" key="1">
    <citation type="journal article" date="2019" name="Int. J. Syst. Evol. Microbiol.">
        <title>The Global Catalogue of Microorganisms (GCM) 10K type strain sequencing project: providing services to taxonomists for standard genome sequencing and annotation.</title>
        <authorList>
            <consortium name="The Broad Institute Genomics Platform"/>
            <consortium name="The Broad Institute Genome Sequencing Center for Infectious Disease"/>
            <person name="Wu L."/>
            <person name="Ma J."/>
        </authorList>
    </citation>
    <scope>NUCLEOTIDE SEQUENCE [LARGE SCALE GENOMIC DNA]</scope>
    <source>
        <strain evidence="3">CGMCC 4.7643</strain>
    </source>
</reference>
<sequence>MSVDFAGEWSEGDVEVLARAVVRAPSVHNTQPWRLVLPAGRAEVFERPELALGRHDPEGRDRLISCGAALANLQLAVRVLGRRAELLLPRAGEAAALAGSVLVDGHEPPTSAELHAYSAIPRRRSHRRPFAGARVPDEVSEVLVKAATSAGGDVVRAHEDQLPALAGLFEHAARTLRGDREYQAELAEWTTAWRPDGVGEGLLAPGYDRSGPPWAGLIRARGRIPGRQTLLTRMEHESLLFFVTRRDERDEHARAGIAMQRAWLAAVDAGLSASVLTQPLHVPPIRAQLAERLGLPGPPQVIMRFGYPSEVSARRTLRRPVTDIFRDSGTTGLSWQRRSEVEP</sequence>
<evidence type="ECO:0000313" key="2">
    <source>
        <dbReference type="EMBL" id="MFD2465449.1"/>
    </source>
</evidence>
<evidence type="ECO:0000313" key="3">
    <source>
        <dbReference type="Proteomes" id="UP001597419"/>
    </source>
</evidence>
<dbReference type="SUPFAM" id="SSF55469">
    <property type="entry name" value="FMN-dependent nitroreductase-like"/>
    <property type="match status" value="2"/>
</dbReference>
<dbReference type="InterPro" id="IPR029479">
    <property type="entry name" value="Nitroreductase"/>
</dbReference>
<evidence type="ECO:0000259" key="1">
    <source>
        <dbReference type="Pfam" id="PF00881"/>
    </source>
</evidence>
<dbReference type="Proteomes" id="UP001597419">
    <property type="component" value="Unassembled WGS sequence"/>
</dbReference>
<dbReference type="Gene3D" id="3.40.109.10">
    <property type="entry name" value="NADH Oxidase"/>
    <property type="match status" value="1"/>
</dbReference>
<keyword evidence="3" id="KW-1185">Reference proteome</keyword>
<dbReference type="PANTHER" id="PTHR23026">
    <property type="entry name" value="NADPH NITROREDUCTASE"/>
    <property type="match status" value="1"/>
</dbReference>
<dbReference type="InterPro" id="IPR000415">
    <property type="entry name" value="Nitroreductase-like"/>
</dbReference>
<dbReference type="NCBIfam" id="NF047509">
    <property type="entry name" value="Rv3131_FMN_oxido"/>
    <property type="match status" value="1"/>
</dbReference>
<dbReference type="RefSeq" id="WP_345408147.1">
    <property type="nucleotide sequence ID" value="NZ_BAABHG010000026.1"/>
</dbReference>
<proteinExistence type="predicted"/>